<reference evidence="2" key="2">
    <citation type="submission" date="2015-01" db="EMBL/GenBank/DDBJ databases">
        <title>Evolutionary Origins and Diversification of the Mycorrhizal Mutualists.</title>
        <authorList>
            <consortium name="DOE Joint Genome Institute"/>
            <consortium name="Mycorrhizal Genomics Consortium"/>
            <person name="Kohler A."/>
            <person name="Kuo A."/>
            <person name="Nagy L.G."/>
            <person name="Floudas D."/>
            <person name="Copeland A."/>
            <person name="Barry K.W."/>
            <person name="Cichocki N."/>
            <person name="Veneault-Fourrey C."/>
            <person name="LaButti K."/>
            <person name="Lindquist E.A."/>
            <person name="Lipzen A."/>
            <person name="Lundell T."/>
            <person name="Morin E."/>
            <person name="Murat C."/>
            <person name="Riley R."/>
            <person name="Ohm R."/>
            <person name="Sun H."/>
            <person name="Tunlid A."/>
            <person name="Henrissat B."/>
            <person name="Grigoriev I.V."/>
            <person name="Hibbett D.S."/>
            <person name="Martin F."/>
        </authorList>
    </citation>
    <scope>NUCLEOTIDE SEQUENCE [LARGE SCALE GENOMIC DNA]</scope>
    <source>
        <strain evidence="2">F 1598</strain>
    </source>
</reference>
<keyword evidence="2" id="KW-1185">Reference proteome</keyword>
<sequence length="59" mass="6523">MFLSISQSLLTYHCAIRSRPPFSSSLSSSKQQHRSCQIRPLSRATYQLRPLLAASSGGI</sequence>
<dbReference type="AlphaFoldDB" id="A0A0C3GCU8"/>
<dbReference type="InParanoid" id="A0A0C3GCU8"/>
<reference evidence="1 2" key="1">
    <citation type="submission" date="2014-04" db="EMBL/GenBank/DDBJ databases">
        <authorList>
            <consortium name="DOE Joint Genome Institute"/>
            <person name="Kuo A."/>
            <person name="Tarkka M."/>
            <person name="Buscot F."/>
            <person name="Kohler A."/>
            <person name="Nagy L.G."/>
            <person name="Floudas D."/>
            <person name="Copeland A."/>
            <person name="Barry K.W."/>
            <person name="Cichocki N."/>
            <person name="Veneault-Fourrey C."/>
            <person name="LaButti K."/>
            <person name="Lindquist E.A."/>
            <person name="Lipzen A."/>
            <person name="Lundell T."/>
            <person name="Morin E."/>
            <person name="Murat C."/>
            <person name="Sun H."/>
            <person name="Tunlid A."/>
            <person name="Henrissat B."/>
            <person name="Grigoriev I.V."/>
            <person name="Hibbett D.S."/>
            <person name="Martin F."/>
            <person name="Nordberg H.P."/>
            <person name="Cantor M.N."/>
            <person name="Hua S.X."/>
        </authorList>
    </citation>
    <scope>NUCLEOTIDE SEQUENCE [LARGE SCALE GENOMIC DNA]</scope>
    <source>
        <strain evidence="1 2">F 1598</strain>
    </source>
</reference>
<dbReference type="Proteomes" id="UP000054166">
    <property type="component" value="Unassembled WGS sequence"/>
</dbReference>
<gene>
    <name evidence="1" type="ORF">PILCRDRAFT_257418</name>
</gene>
<proteinExistence type="predicted"/>
<dbReference type="EMBL" id="KN832977">
    <property type="protein sequence ID" value="KIM88466.1"/>
    <property type="molecule type" value="Genomic_DNA"/>
</dbReference>
<evidence type="ECO:0000313" key="2">
    <source>
        <dbReference type="Proteomes" id="UP000054166"/>
    </source>
</evidence>
<organism evidence="1 2">
    <name type="scientific">Piloderma croceum (strain F 1598)</name>
    <dbReference type="NCBI Taxonomy" id="765440"/>
    <lineage>
        <taxon>Eukaryota</taxon>
        <taxon>Fungi</taxon>
        <taxon>Dikarya</taxon>
        <taxon>Basidiomycota</taxon>
        <taxon>Agaricomycotina</taxon>
        <taxon>Agaricomycetes</taxon>
        <taxon>Agaricomycetidae</taxon>
        <taxon>Atheliales</taxon>
        <taxon>Atheliaceae</taxon>
        <taxon>Piloderma</taxon>
    </lineage>
</organism>
<name>A0A0C3GCU8_PILCF</name>
<evidence type="ECO:0000313" key="1">
    <source>
        <dbReference type="EMBL" id="KIM88466.1"/>
    </source>
</evidence>
<protein>
    <submittedName>
        <fullName evidence="1">Uncharacterized protein</fullName>
    </submittedName>
</protein>
<accession>A0A0C3GCU8</accession>
<dbReference type="HOGENOM" id="CLU_2961621_0_0_1"/>